<gene>
    <name evidence="2" type="ORF">NC653_026252</name>
</gene>
<dbReference type="AlphaFoldDB" id="A0AAD6MD90"/>
<organism evidence="2 3">
    <name type="scientific">Populus alba x Populus x berolinensis</name>
    <dbReference type="NCBI Taxonomy" id="444605"/>
    <lineage>
        <taxon>Eukaryota</taxon>
        <taxon>Viridiplantae</taxon>
        <taxon>Streptophyta</taxon>
        <taxon>Embryophyta</taxon>
        <taxon>Tracheophyta</taxon>
        <taxon>Spermatophyta</taxon>
        <taxon>Magnoliopsida</taxon>
        <taxon>eudicotyledons</taxon>
        <taxon>Gunneridae</taxon>
        <taxon>Pentapetalae</taxon>
        <taxon>rosids</taxon>
        <taxon>fabids</taxon>
        <taxon>Malpighiales</taxon>
        <taxon>Salicaceae</taxon>
        <taxon>Saliceae</taxon>
        <taxon>Populus</taxon>
    </lineage>
</organism>
<name>A0AAD6MD90_9ROSI</name>
<evidence type="ECO:0000256" key="1">
    <source>
        <dbReference type="SAM" id="SignalP"/>
    </source>
</evidence>
<proteinExistence type="predicted"/>
<evidence type="ECO:0000313" key="3">
    <source>
        <dbReference type="Proteomes" id="UP001164929"/>
    </source>
</evidence>
<keyword evidence="1" id="KW-0732">Signal</keyword>
<protein>
    <recommendedName>
        <fullName evidence="4">Thionin-like protein</fullName>
    </recommendedName>
</protein>
<dbReference type="Proteomes" id="UP001164929">
    <property type="component" value="Chromosome 10"/>
</dbReference>
<evidence type="ECO:0008006" key="4">
    <source>
        <dbReference type="Google" id="ProtNLM"/>
    </source>
</evidence>
<evidence type="ECO:0000313" key="2">
    <source>
        <dbReference type="EMBL" id="KAJ6983388.1"/>
    </source>
</evidence>
<dbReference type="EMBL" id="JAQIZT010000010">
    <property type="protein sequence ID" value="KAJ6983388.1"/>
    <property type="molecule type" value="Genomic_DNA"/>
</dbReference>
<reference evidence="2" key="1">
    <citation type="journal article" date="2023" name="Mol. Ecol. Resour.">
        <title>Chromosome-level genome assembly of a triploid poplar Populus alba 'Berolinensis'.</title>
        <authorList>
            <person name="Chen S."/>
            <person name="Yu Y."/>
            <person name="Wang X."/>
            <person name="Wang S."/>
            <person name="Zhang T."/>
            <person name="Zhou Y."/>
            <person name="He R."/>
            <person name="Meng N."/>
            <person name="Wang Y."/>
            <person name="Liu W."/>
            <person name="Liu Z."/>
            <person name="Liu J."/>
            <person name="Guo Q."/>
            <person name="Huang H."/>
            <person name="Sederoff R.R."/>
            <person name="Wang G."/>
            <person name="Qu G."/>
            <person name="Chen S."/>
        </authorList>
    </citation>
    <scope>NUCLEOTIDE SEQUENCE</scope>
    <source>
        <strain evidence="2">SC-2020</strain>
    </source>
</reference>
<feature type="signal peptide" evidence="1">
    <location>
        <begin position="1"/>
        <end position="21"/>
    </location>
</feature>
<feature type="chain" id="PRO_5042187007" description="Thionin-like protein" evidence="1">
    <location>
        <begin position="22"/>
        <end position="60"/>
    </location>
</feature>
<keyword evidence="3" id="KW-1185">Reference proteome</keyword>
<sequence length="60" mass="6467">MAIKKIIAAFLILTFLVMVCAVDDPLTTCVNSCLPQCIETAPSSLRPKCETACLEFCTAN</sequence>
<accession>A0AAD6MD90</accession>
<comment type="caution">
    <text evidence="2">The sequence shown here is derived from an EMBL/GenBank/DDBJ whole genome shotgun (WGS) entry which is preliminary data.</text>
</comment>